<dbReference type="Pfam" id="PF00046">
    <property type="entry name" value="Homeodomain"/>
    <property type="match status" value="1"/>
</dbReference>
<keyword evidence="2" id="KW-0217">Developmental protein</keyword>
<evidence type="ECO:0000313" key="11">
    <source>
        <dbReference type="Proteomes" id="UP000593571"/>
    </source>
</evidence>
<dbReference type="GO" id="GO:0000978">
    <property type="term" value="F:RNA polymerase II cis-regulatory region sequence-specific DNA binding"/>
    <property type="evidence" value="ECO:0007669"/>
    <property type="project" value="TreeGrafter"/>
</dbReference>
<dbReference type="GO" id="GO:0005634">
    <property type="term" value="C:nucleus"/>
    <property type="evidence" value="ECO:0007669"/>
    <property type="project" value="UniProtKB-SubCell"/>
</dbReference>
<feature type="domain" description="Homeobox" evidence="9">
    <location>
        <begin position="7"/>
        <end position="50"/>
    </location>
</feature>
<dbReference type="GO" id="GO:0000981">
    <property type="term" value="F:DNA-binding transcription factor activity, RNA polymerase II-specific"/>
    <property type="evidence" value="ECO:0007669"/>
    <property type="project" value="TreeGrafter"/>
</dbReference>
<dbReference type="CDD" id="cd00086">
    <property type="entry name" value="homeodomain"/>
    <property type="match status" value="1"/>
</dbReference>
<dbReference type="Gene3D" id="1.10.10.60">
    <property type="entry name" value="Homeodomain-like"/>
    <property type="match status" value="1"/>
</dbReference>
<keyword evidence="6" id="KW-0804">Transcription</keyword>
<organism evidence="10 11">
    <name type="scientific">Rousettus aegyptiacus</name>
    <name type="common">Egyptian fruit bat</name>
    <name type="synonym">Pteropus aegyptiacus</name>
    <dbReference type="NCBI Taxonomy" id="9407"/>
    <lineage>
        <taxon>Eukaryota</taxon>
        <taxon>Metazoa</taxon>
        <taxon>Chordata</taxon>
        <taxon>Craniata</taxon>
        <taxon>Vertebrata</taxon>
        <taxon>Euteleostomi</taxon>
        <taxon>Mammalia</taxon>
        <taxon>Eutheria</taxon>
        <taxon>Laurasiatheria</taxon>
        <taxon>Chiroptera</taxon>
        <taxon>Yinpterochiroptera</taxon>
        <taxon>Pteropodoidea</taxon>
        <taxon>Pteropodidae</taxon>
        <taxon>Rousettinae</taxon>
        <taxon>Rousettus</taxon>
    </lineage>
</organism>
<evidence type="ECO:0000256" key="1">
    <source>
        <dbReference type="ARBA" id="ARBA00004123"/>
    </source>
</evidence>
<proteinExistence type="predicted"/>
<evidence type="ECO:0000256" key="4">
    <source>
        <dbReference type="ARBA" id="ARBA00023125"/>
    </source>
</evidence>
<dbReference type="PANTHER" id="PTHR45793:SF22">
    <property type="entry name" value="CONE-ROD HOMEOBOX PROTEIN"/>
    <property type="match status" value="1"/>
</dbReference>
<dbReference type="PANTHER" id="PTHR45793">
    <property type="entry name" value="HOMEOBOX PROTEIN"/>
    <property type="match status" value="1"/>
</dbReference>
<evidence type="ECO:0000256" key="8">
    <source>
        <dbReference type="RuleBase" id="RU000682"/>
    </source>
</evidence>
<dbReference type="InterPro" id="IPR001356">
    <property type="entry name" value="HD"/>
</dbReference>
<comment type="subcellular location">
    <subcellularLocation>
        <location evidence="1 8">Nucleus</location>
    </subcellularLocation>
</comment>
<comment type="caution">
    <text evidence="10">The sequence shown here is derived from an EMBL/GenBank/DDBJ whole genome shotgun (WGS) entry which is preliminary data.</text>
</comment>
<dbReference type="Proteomes" id="UP000593571">
    <property type="component" value="Unassembled WGS sequence"/>
</dbReference>
<dbReference type="InterPro" id="IPR009057">
    <property type="entry name" value="Homeodomain-like_sf"/>
</dbReference>
<evidence type="ECO:0000256" key="2">
    <source>
        <dbReference type="ARBA" id="ARBA00022473"/>
    </source>
</evidence>
<dbReference type="AlphaFoldDB" id="A0A7J8HM89"/>
<accession>A0A7J8HM89</accession>
<keyword evidence="4 8" id="KW-0238">DNA-binding</keyword>
<evidence type="ECO:0000256" key="6">
    <source>
        <dbReference type="ARBA" id="ARBA00023163"/>
    </source>
</evidence>
<gene>
    <name evidence="10" type="ORF">HJG63_000895</name>
</gene>
<dbReference type="EMBL" id="JACASE010000004">
    <property type="protein sequence ID" value="KAF6473170.1"/>
    <property type="molecule type" value="Genomic_DNA"/>
</dbReference>
<name>A0A7J8HM89_ROUAE</name>
<evidence type="ECO:0000259" key="9">
    <source>
        <dbReference type="Pfam" id="PF00046"/>
    </source>
</evidence>
<evidence type="ECO:0000313" key="10">
    <source>
        <dbReference type="EMBL" id="KAF6473170.1"/>
    </source>
</evidence>
<evidence type="ECO:0000256" key="7">
    <source>
        <dbReference type="ARBA" id="ARBA00023242"/>
    </source>
</evidence>
<protein>
    <submittedName>
        <fullName evidence="10">Arginine-fifty homeobox</fullName>
    </submittedName>
</protein>
<evidence type="ECO:0000256" key="3">
    <source>
        <dbReference type="ARBA" id="ARBA00023015"/>
    </source>
</evidence>
<evidence type="ECO:0000256" key="5">
    <source>
        <dbReference type="ARBA" id="ARBA00023155"/>
    </source>
</evidence>
<dbReference type="SUPFAM" id="SSF46689">
    <property type="entry name" value="Homeodomain-like"/>
    <property type="match status" value="1"/>
</dbReference>
<keyword evidence="7 8" id="KW-0539">Nucleus</keyword>
<sequence>MWKEHPKRTLFMHTQHKELEALFSHTMYPDKNLQKELALKLNLPESTVKVCLIP</sequence>
<keyword evidence="3" id="KW-0805">Transcription regulation</keyword>
<keyword evidence="5 8" id="KW-0371">Homeobox</keyword>
<keyword evidence="11" id="KW-1185">Reference proteome</keyword>
<reference evidence="10 11" key="1">
    <citation type="journal article" date="2020" name="Nature">
        <title>Six reference-quality genomes reveal evolution of bat adaptations.</title>
        <authorList>
            <person name="Jebb D."/>
            <person name="Huang Z."/>
            <person name="Pippel M."/>
            <person name="Hughes G.M."/>
            <person name="Lavrichenko K."/>
            <person name="Devanna P."/>
            <person name="Winkler S."/>
            <person name="Jermiin L.S."/>
            <person name="Skirmuntt E.C."/>
            <person name="Katzourakis A."/>
            <person name="Burkitt-Gray L."/>
            <person name="Ray D.A."/>
            <person name="Sullivan K.A.M."/>
            <person name="Roscito J.G."/>
            <person name="Kirilenko B.M."/>
            <person name="Davalos L.M."/>
            <person name="Corthals A.P."/>
            <person name="Power M.L."/>
            <person name="Jones G."/>
            <person name="Ransome R.D."/>
            <person name="Dechmann D.K.N."/>
            <person name="Locatelli A.G."/>
            <person name="Puechmaille S.J."/>
            <person name="Fedrigo O."/>
            <person name="Jarvis E.D."/>
            <person name="Hiller M."/>
            <person name="Vernes S.C."/>
            <person name="Myers E.W."/>
            <person name="Teeling E.C."/>
        </authorList>
    </citation>
    <scope>NUCLEOTIDE SEQUENCE [LARGE SCALE GENOMIC DNA]</scope>
    <source>
        <strain evidence="10">MRouAeg1</strain>
        <tissue evidence="10">Muscle</tissue>
    </source>
</reference>